<evidence type="ECO:0000256" key="5">
    <source>
        <dbReference type="ARBA" id="ARBA00023136"/>
    </source>
</evidence>
<evidence type="ECO:0000256" key="2">
    <source>
        <dbReference type="ARBA" id="ARBA00004496"/>
    </source>
</evidence>
<feature type="coiled-coil region" evidence="6">
    <location>
        <begin position="1"/>
        <end position="28"/>
    </location>
</feature>
<feature type="region of interest" description="Disordered" evidence="7">
    <location>
        <begin position="683"/>
        <end position="703"/>
    </location>
</feature>
<dbReference type="AlphaFoldDB" id="A0A4Y7NGK1"/>
<feature type="domain" description="GRIP" evidence="8">
    <location>
        <begin position="631"/>
        <end position="681"/>
    </location>
</feature>
<reference evidence="9" key="1">
    <citation type="submission" date="2018-08" db="EMBL/GenBank/DDBJ databases">
        <authorList>
            <person name="Cornetti L."/>
        </authorList>
    </citation>
    <scope>NUCLEOTIDE SEQUENCE</scope>
    <source>
        <strain evidence="9">CH-H-2</strain>
    </source>
</reference>
<evidence type="ECO:0000259" key="8">
    <source>
        <dbReference type="PROSITE" id="PS50913"/>
    </source>
</evidence>
<protein>
    <submittedName>
        <fullName evidence="9">EOG090X04IO</fullName>
    </submittedName>
</protein>
<dbReference type="EMBL" id="LR022711">
    <property type="protein sequence ID" value="SVE92330.1"/>
    <property type="molecule type" value="mRNA"/>
</dbReference>
<feature type="coiled-coil region" evidence="6">
    <location>
        <begin position="99"/>
        <end position="138"/>
    </location>
</feature>
<gene>
    <name evidence="9" type="primary">EOG090X04IO</name>
</gene>
<dbReference type="Gene3D" id="1.10.220.60">
    <property type="entry name" value="GRIP domain"/>
    <property type="match status" value="1"/>
</dbReference>
<feature type="coiled-coil region" evidence="6">
    <location>
        <begin position="187"/>
        <end position="315"/>
    </location>
</feature>
<dbReference type="PROSITE" id="PS50913">
    <property type="entry name" value="GRIP"/>
    <property type="match status" value="1"/>
</dbReference>
<organism evidence="9">
    <name type="scientific">Megafenestra aurita</name>
    <dbReference type="NCBI Taxonomy" id="2291010"/>
    <lineage>
        <taxon>Eukaryota</taxon>
        <taxon>Metazoa</taxon>
        <taxon>Ecdysozoa</taxon>
        <taxon>Arthropoda</taxon>
        <taxon>Crustacea</taxon>
        <taxon>Branchiopoda</taxon>
        <taxon>Diplostraca</taxon>
        <taxon>Cladocera</taxon>
        <taxon>Anomopoda</taxon>
        <taxon>Daphniidae</taxon>
        <taxon>Megafenestra</taxon>
    </lineage>
</organism>
<dbReference type="InterPro" id="IPR000237">
    <property type="entry name" value="GRIP_dom"/>
</dbReference>
<dbReference type="Pfam" id="PF01465">
    <property type="entry name" value="GRIP"/>
    <property type="match status" value="1"/>
</dbReference>
<keyword evidence="3" id="KW-0963">Cytoplasm</keyword>
<proteinExistence type="evidence at transcript level"/>
<dbReference type="FunFam" id="1.10.220.60:FF:000008">
    <property type="entry name" value="GRIP domain containing protein"/>
    <property type="match status" value="1"/>
</dbReference>
<feature type="coiled-coil region" evidence="6">
    <location>
        <begin position="578"/>
        <end position="630"/>
    </location>
</feature>
<keyword evidence="4 6" id="KW-0175">Coiled coil</keyword>
<comment type="subcellular location">
    <subcellularLocation>
        <location evidence="2">Cytoplasm</location>
    </subcellularLocation>
    <subcellularLocation>
        <location evidence="1">Endomembrane system</location>
        <topology evidence="1">Peripheral membrane protein</topology>
    </subcellularLocation>
</comment>
<dbReference type="PANTHER" id="PTHR23157:SF25">
    <property type="entry name" value="GRIP AND COILED-COIL DOMAIN-CONTAINING PROTEIN 1"/>
    <property type="match status" value="1"/>
</dbReference>
<dbReference type="SMART" id="SM00755">
    <property type="entry name" value="Grip"/>
    <property type="match status" value="1"/>
</dbReference>
<keyword evidence="5" id="KW-0472">Membrane</keyword>
<accession>A0A4Y7NGK1</accession>
<feature type="compositionally biased region" description="Pro residues" evidence="7">
    <location>
        <begin position="692"/>
        <end position="703"/>
    </location>
</feature>
<evidence type="ECO:0000256" key="6">
    <source>
        <dbReference type="SAM" id="Coils"/>
    </source>
</evidence>
<evidence type="ECO:0000256" key="7">
    <source>
        <dbReference type="SAM" id="MobiDB-lite"/>
    </source>
</evidence>
<sequence>MERTNKREKEYKETIEQQKEQLARYEKKLRAHIIPDVIQAFKGLQKEKDALEASFKALMGAGSSTADNETLLTGIDPEVSLEKDLLEDPKLNVEERGAIRQLKAQLATLSESLATITAEKSRSEANFQQDRKRLLQEKELEKSIATAYNQSEIASQTFKQQLCELKSSLVLERAERSRESTNNQVILRELQKTISEERLKRESVERELDNKSRLSQASVTTNQLEVAERKLRDLSNELESTKMKLLSAEQKLQQPTIHLMQLQNEMTDLKIQHRLAIQQEQHNAAEAKEEARQQAQSHEKRVASLEARLAEFSERIGSYDRLRQQDLATVSKLKEQLLSMQNSSSHPCNHNEDEYDIEKLIEKISLLKTRLVEVSRRCHVAVNVAALFDLESEKPNSEHDEACQLEIQQLKQELDWLKREEKRESHKTTSVPSPSQEEVNQMRVQIQFLRDEIEHAEKEHSDSLRLVQDSWNKDRTCWKDELAQVDRSHRARIADMEQQLQKQRDRSLALLQEKDEELASLRELLNMKNTGPLSPPAASSFKDVDLKDDWPESLAPLACMTIGASASGGQILHYVEELARKEGEILGLRRSKNQLEASLREMQMMFVTMEDKVAEQKRHLHEELARLERNQSREGANLEYLKNVLLEFFLRSDPSSQSHMFNAIAACLHFSPKEIQRVRLQHPKWKLNSTTSPPPTSLPPPDS</sequence>
<evidence type="ECO:0000256" key="1">
    <source>
        <dbReference type="ARBA" id="ARBA00004184"/>
    </source>
</evidence>
<dbReference type="InterPro" id="IPR051952">
    <property type="entry name" value="Golgi-autophagy_related"/>
</dbReference>
<name>A0A4Y7NGK1_9CRUS</name>
<evidence type="ECO:0000256" key="4">
    <source>
        <dbReference type="ARBA" id="ARBA00023054"/>
    </source>
</evidence>
<dbReference type="PANTHER" id="PTHR23157">
    <property type="entry name" value="GRIP AND COILED-COIL DOMAIN-CONTAINING PROTEIN 1"/>
    <property type="match status" value="1"/>
</dbReference>
<evidence type="ECO:0000313" key="9">
    <source>
        <dbReference type="EMBL" id="SVE92330.1"/>
    </source>
</evidence>
<dbReference type="GO" id="GO:0005794">
    <property type="term" value="C:Golgi apparatus"/>
    <property type="evidence" value="ECO:0007669"/>
    <property type="project" value="TreeGrafter"/>
</dbReference>
<evidence type="ECO:0000256" key="3">
    <source>
        <dbReference type="ARBA" id="ARBA00022490"/>
    </source>
</evidence>
<feature type="coiled-coil region" evidence="6">
    <location>
        <begin position="357"/>
        <end position="517"/>
    </location>
</feature>